<feature type="compositionally biased region" description="Basic residues" evidence="10">
    <location>
        <begin position="319"/>
        <end position="328"/>
    </location>
</feature>
<evidence type="ECO:0000256" key="9">
    <source>
        <dbReference type="HAMAP-Rule" id="MF_01942"/>
    </source>
</evidence>
<keyword evidence="7 9" id="KW-0472">Membrane</keyword>
<dbReference type="PIRSF" id="PIRSF026649">
    <property type="entry name" value="MsbB"/>
    <property type="match status" value="1"/>
</dbReference>
<comment type="pathway">
    <text evidence="9">Bacterial outer membrane biogenesis; lipopolysaccharide biosynthesis.</text>
</comment>
<dbReference type="PANTHER" id="PTHR30606:SF9">
    <property type="entry name" value="LIPID A BIOSYNTHESIS LAUROYLTRANSFERASE"/>
    <property type="match status" value="1"/>
</dbReference>
<sequence>MAADEPAGNVNANPVLDQRPADFLAPRFWPTWLLIGLLKLISRLSIRNIQFFGRMLGKGAYHLLRARRSITRTNIRLCFPERSALEQERLVRASFEANATGFLEAAAVWFNDLERFRPISRAYGLENLENAIAEGKGVLLLGGHFATIDLAGALYNLFANADVMQRDHNNPLFNYYMTRGRSRYCQRILNRGGLRGALRSLKEGRVVWYATDQDYGRQNSTFAPFFGVPAATITTTSKIAARTGCRVLQFSHFRNIGGYYEVHFSKPLTNYPSGDETADATATNKLLEREILRFPEQYLWMHRRFKTRPDPAEPSPYKVVKKKKRRPRTAVANT</sequence>
<name>A0ABP7PK68_9GAMM</name>
<keyword evidence="3 9" id="KW-0808">Transferase</keyword>
<dbReference type="NCBIfam" id="TIGR02207">
    <property type="entry name" value="lipid_A_htrB"/>
    <property type="match status" value="1"/>
</dbReference>
<gene>
    <name evidence="9" type="primary">lpxL</name>
    <name evidence="11" type="ORF">GCM10022278_26090</name>
</gene>
<keyword evidence="6 9" id="KW-1133">Transmembrane helix</keyword>
<feature type="short sequence motif" description="HXXXXD motif" evidence="9">
    <location>
        <begin position="144"/>
        <end position="149"/>
    </location>
</feature>
<keyword evidence="12" id="KW-1185">Reference proteome</keyword>
<dbReference type="HAMAP" id="MF_01942">
    <property type="entry name" value="Lipid_A_LpxL_LpxP"/>
    <property type="match status" value="1"/>
</dbReference>
<evidence type="ECO:0000313" key="11">
    <source>
        <dbReference type="EMBL" id="GAA3967063.1"/>
    </source>
</evidence>
<evidence type="ECO:0000256" key="7">
    <source>
        <dbReference type="ARBA" id="ARBA00023136"/>
    </source>
</evidence>
<comment type="similarity">
    <text evidence="9">Belongs to the LpxL/LpxM/LpxP family.</text>
</comment>
<evidence type="ECO:0000256" key="10">
    <source>
        <dbReference type="SAM" id="MobiDB-lite"/>
    </source>
</evidence>
<evidence type="ECO:0000256" key="2">
    <source>
        <dbReference type="ARBA" id="ARBA00022519"/>
    </source>
</evidence>
<keyword evidence="2 9" id="KW-0997">Cell inner membrane</keyword>
<keyword evidence="1 9" id="KW-1003">Cell membrane</keyword>
<dbReference type="Pfam" id="PF03279">
    <property type="entry name" value="Lip_A_acyltrans"/>
    <property type="match status" value="1"/>
</dbReference>
<keyword evidence="8 9" id="KW-0012">Acyltransferase</keyword>
<dbReference type="InterPro" id="IPR004960">
    <property type="entry name" value="LipA_acyltrans"/>
</dbReference>
<comment type="pathway">
    <text evidence="9">Glycolipid biosynthesis; KDO(2)-lipid A biosynthesis; KDO(2)-lipid A from CMP-3-deoxy-D-manno-octulosonate and lipid IV(A): step 3/4.</text>
</comment>
<evidence type="ECO:0000256" key="1">
    <source>
        <dbReference type="ARBA" id="ARBA00022475"/>
    </source>
</evidence>
<dbReference type="CDD" id="cd07984">
    <property type="entry name" value="LPLAT_LABLAT-like"/>
    <property type="match status" value="1"/>
</dbReference>
<evidence type="ECO:0000256" key="5">
    <source>
        <dbReference type="ARBA" id="ARBA00022985"/>
    </source>
</evidence>
<comment type="catalytic activity">
    <reaction evidence="9">
        <text>an alpha-Kdo-(2-&gt;4)-alpha-Kdo-(2-&gt;6)-lipid IVA + a fatty acyl-[ACP] = an alpha-Kdo-(2-&gt;4)-alpha-Kdo-(2-&gt;6)-(acyl)-lipid IVA + holo-[ACP]</text>
        <dbReference type="Rhea" id="RHEA:69396"/>
        <dbReference type="Rhea" id="RHEA-COMP:9685"/>
        <dbReference type="Rhea" id="RHEA-COMP:14125"/>
        <dbReference type="ChEBI" id="CHEBI:64479"/>
        <dbReference type="ChEBI" id="CHEBI:138651"/>
        <dbReference type="ChEBI" id="CHEBI:176429"/>
        <dbReference type="ChEBI" id="CHEBI:176430"/>
        <dbReference type="EC" id="2.3.1.241"/>
    </reaction>
</comment>
<feature type="region of interest" description="Disordered" evidence="10">
    <location>
        <begin position="311"/>
        <end position="334"/>
    </location>
</feature>
<evidence type="ECO:0000256" key="8">
    <source>
        <dbReference type="ARBA" id="ARBA00023315"/>
    </source>
</evidence>
<evidence type="ECO:0000256" key="3">
    <source>
        <dbReference type="ARBA" id="ARBA00022679"/>
    </source>
</evidence>
<organism evidence="11 12">
    <name type="scientific">Allohahella marinimesophila</name>
    <dbReference type="NCBI Taxonomy" id="1054972"/>
    <lineage>
        <taxon>Bacteria</taxon>
        <taxon>Pseudomonadati</taxon>
        <taxon>Pseudomonadota</taxon>
        <taxon>Gammaproteobacteria</taxon>
        <taxon>Oceanospirillales</taxon>
        <taxon>Hahellaceae</taxon>
        <taxon>Allohahella</taxon>
    </lineage>
</organism>
<dbReference type="PANTHER" id="PTHR30606">
    <property type="entry name" value="LIPID A BIOSYNTHESIS LAUROYL ACYLTRANSFERASE"/>
    <property type="match status" value="1"/>
</dbReference>
<dbReference type="RefSeq" id="WP_344807046.1">
    <property type="nucleotide sequence ID" value="NZ_BAABBO010000011.1"/>
</dbReference>
<comment type="function">
    <text evidence="9">Catalyzes the transfer of an acyl chain from an acyl-[acyl-carrier-protein] (ACP) to a Kdo(2)-lipid IV(A) to form a Kdo(2)-(acyl)-lipid IV(A).</text>
</comment>
<comment type="caution">
    <text evidence="11">The sequence shown here is derived from an EMBL/GenBank/DDBJ whole genome shotgun (WGS) entry which is preliminary data.</text>
</comment>
<comment type="subcellular location">
    <subcellularLocation>
        <location evidence="9">Cell inner membrane</location>
        <topology evidence="9">Single-pass membrane protein</topology>
    </subcellularLocation>
</comment>
<proteinExistence type="inferred from homology"/>
<evidence type="ECO:0000256" key="4">
    <source>
        <dbReference type="ARBA" id="ARBA00022692"/>
    </source>
</evidence>
<dbReference type="Proteomes" id="UP001501337">
    <property type="component" value="Unassembled WGS sequence"/>
</dbReference>
<keyword evidence="5 9" id="KW-0448">Lipopolysaccharide biosynthesis</keyword>
<keyword evidence="4 9" id="KW-0812">Transmembrane</keyword>
<accession>A0ABP7PK68</accession>
<reference evidence="12" key="1">
    <citation type="journal article" date="2019" name="Int. J. Syst. Evol. Microbiol.">
        <title>The Global Catalogue of Microorganisms (GCM) 10K type strain sequencing project: providing services to taxonomists for standard genome sequencing and annotation.</title>
        <authorList>
            <consortium name="The Broad Institute Genomics Platform"/>
            <consortium name="The Broad Institute Genome Sequencing Center for Infectious Disease"/>
            <person name="Wu L."/>
            <person name="Ma J."/>
        </authorList>
    </citation>
    <scope>NUCLEOTIDE SEQUENCE [LARGE SCALE GENOMIC DNA]</scope>
    <source>
        <strain evidence="12">JCM 17555</strain>
    </source>
</reference>
<dbReference type="InterPro" id="IPR011920">
    <property type="entry name" value="Lipid_A_LpxL_LpxP"/>
</dbReference>
<evidence type="ECO:0000256" key="6">
    <source>
        <dbReference type="ARBA" id="ARBA00022989"/>
    </source>
</evidence>
<evidence type="ECO:0000313" key="12">
    <source>
        <dbReference type="Proteomes" id="UP001501337"/>
    </source>
</evidence>
<dbReference type="GO" id="GO:0016746">
    <property type="term" value="F:acyltransferase activity"/>
    <property type="evidence" value="ECO:0007669"/>
    <property type="project" value="UniProtKB-KW"/>
</dbReference>
<protein>
    <recommendedName>
        <fullName evidence="9">Lipid A biosynthesis acyltransferase</fullName>
        <ecNumber evidence="9">2.3.1.241</ecNumber>
    </recommendedName>
    <alternativeName>
        <fullName evidence="9">Kdo(2)-lipid IV(A) acyltransferase</fullName>
    </alternativeName>
</protein>
<dbReference type="EC" id="2.3.1.241" evidence="9"/>
<dbReference type="EMBL" id="BAABBO010000011">
    <property type="protein sequence ID" value="GAA3967063.1"/>
    <property type="molecule type" value="Genomic_DNA"/>
</dbReference>